<accession>A0A975GVJ1</accession>
<evidence type="ECO:0000313" key="3">
    <source>
        <dbReference type="Proteomes" id="UP000663918"/>
    </source>
</evidence>
<dbReference type="Proteomes" id="UP000663918">
    <property type="component" value="Chromosome"/>
</dbReference>
<protein>
    <submittedName>
        <fullName evidence="2">Uncharacterized protein</fullName>
    </submittedName>
</protein>
<dbReference type="KEGG" id="bgoe:IFJ75_15545"/>
<dbReference type="EMBL" id="CP062222">
    <property type="protein sequence ID" value="QTC90639.1"/>
    <property type="molecule type" value="Genomic_DNA"/>
</dbReference>
<keyword evidence="1" id="KW-0812">Transmembrane</keyword>
<name>A0A975GVJ1_9CAUL</name>
<reference evidence="2" key="1">
    <citation type="submission" date="2020-09" db="EMBL/GenBank/DDBJ databases">
        <title>Brevundimonas sp. LVF2 isolated from a puddle in Goettingen, Germany.</title>
        <authorList>
            <person name="Friedrich I."/>
            <person name="Klassen A."/>
            <person name="Hannes N."/>
            <person name="Schneider D."/>
            <person name="Hertel R."/>
            <person name="Daniel R."/>
        </authorList>
    </citation>
    <scope>NUCLEOTIDE SEQUENCE</scope>
    <source>
        <strain evidence="2">LVF2</strain>
    </source>
</reference>
<evidence type="ECO:0000256" key="1">
    <source>
        <dbReference type="SAM" id="Phobius"/>
    </source>
</evidence>
<keyword evidence="1" id="KW-0472">Membrane</keyword>
<keyword evidence="1" id="KW-1133">Transmembrane helix</keyword>
<evidence type="ECO:0000313" key="2">
    <source>
        <dbReference type="EMBL" id="QTC90639.1"/>
    </source>
</evidence>
<proteinExistence type="predicted"/>
<gene>
    <name evidence="2" type="ORF">IFJ75_15545</name>
</gene>
<keyword evidence="3" id="KW-1185">Reference proteome</keyword>
<sequence length="60" mass="6014">MPSDLEEMAHGLRLAAVAVVSAVITAVAVIGVGQVWVARTAQSSSATAPVEQAVLVRTAG</sequence>
<organism evidence="2 3">
    <name type="scientific">Brevundimonas goettingensis</name>
    <dbReference type="NCBI Taxonomy" id="2774190"/>
    <lineage>
        <taxon>Bacteria</taxon>
        <taxon>Pseudomonadati</taxon>
        <taxon>Pseudomonadota</taxon>
        <taxon>Alphaproteobacteria</taxon>
        <taxon>Caulobacterales</taxon>
        <taxon>Caulobacteraceae</taxon>
        <taxon>Brevundimonas</taxon>
    </lineage>
</organism>
<feature type="transmembrane region" description="Helical" evidence="1">
    <location>
        <begin position="12"/>
        <end position="37"/>
    </location>
</feature>
<dbReference type="AlphaFoldDB" id="A0A975GVJ1"/>